<dbReference type="RefSeq" id="WP_173571274.1">
    <property type="nucleotide sequence ID" value="NZ_WOSY01000027.1"/>
</dbReference>
<dbReference type="InterPro" id="IPR050582">
    <property type="entry name" value="HAD-like_SerB"/>
</dbReference>
<dbReference type="PANTHER" id="PTHR43344">
    <property type="entry name" value="PHOSPHOSERINE PHOSPHATASE"/>
    <property type="match status" value="1"/>
</dbReference>
<evidence type="ECO:0000256" key="6">
    <source>
        <dbReference type="ARBA" id="ARBA00022801"/>
    </source>
</evidence>
<accession>A0ABX0K2X6</accession>
<keyword evidence="12" id="KW-1185">Reference proteome</keyword>
<evidence type="ECO:0000256" key="8">
    <source>
        <dbReference type="ARBA" id="ARBA00023299"/>
    </source>
</evidence>
<dbReference type="Gene3D" id="1.20.1440.320">
    <property type="match status" value="1"/>
</dbReference>
<evidence type="ECO:0000256" key="10">
    <source>
        <dbReference type="ARBA" id="ARBA00048523"/>
    </source>
</evidence>
<keyword evidence="5" id="KW-0479">Metal-binding</keyword>
<keyword evidence="7" id="KW-0460">Magnesium</keyword>
<dbReference type="Pfam" id="PF12710">
    <property type="entry name" value="HAD"/>
    <property type="match status" value="1"/>
</dbReference>
<protein>
    <recommendedName>
        <fullName evidence="3">phosphoserine phosphatase</fullName>
        <ecNumber evidence="3">3.1.3.3</ecNumber>
    </recommendedName>
</protein>
<evidence type="ECO:0000256" key="9">
    <source>
        <dbReference type="ARBA" id="ARBA00048138"/>
    </source>
</evidence>
<evidence type="ECO:0000313" key="11">
    <source>
        <dbReference type="EMBL" id="NHN90056.1"/>
    </source>
</evidence>
<dbReference type="InterPro" id="IPR023214">
    <property type="entry name" value="HAD_sf"/>
</dbReference>
<dbReference type="EMBL" id="WOSY01000027">
    <property type="protein sequence ID" value="NHN90056.1"/>
    <property type="molecule type" value="Genomic_DNA"/>
</dbReference>
<comment type="caution">
    <text evidence="11">The sequence shown here is derived from an EMBL/GenBank/DDBJ whole genome shotgun (WGS) entry which is preliminary data.</text>
</comment>
<gene>
    <name evidence="11" type="ORF">GOB81_15775</name>
</gene>
<evidence type="ECO:0000256" key="4">
    <source>
        <dbReference type="ARBA" id="ARBA00022605"/>
    </source>
</evidence>
<evidence type="ECO:0000256" key="7">
    <source>
        <dbReference type="ARBA" id="ARBA00022842"/>
    </source>
</evidence>
<dbReference type="Gene3D" id="3.40.50.1000">
    <property type="entry name" value="HAD superfamily/HAD-like"/>
    <property type="match status" value="1"/>
</dbReference>
<evidence type="ECO:0000256" key="5">
    <source>
        <dbReference type="ARBA" id="ARBA00022723"/>
    </source>
</evidence>
<evidence type="ECO:0000256" key="1">
    <source>
        <dbReference type="ARBA" id="ARBA00001946"/>
    </source>
</evidence>
<organism evidence="11 12">
    <name type="scientific">Acetobacter conturbans</name>
    <dbReference type="NCBI Taxonomy" id="1737472"/>
    <lineage>
        <taxon>Bacteria</taxon>
        <taxon>Pseudomonadati</taxon>
        <taxon>Pseudomonadota</taxon>
        <taxon>Alphaproteobacteria</taxon>
        <taxon>Acetobacterales</taxon>
        <taxon>Acetobacteraceae</taxon>
        <taxon>Acetobacter</taxon>
    </lineage>
</organism>
<dbReference type="SUPFAM" id="SSF56784">
    <property type="entry name" value="HAD-like"/>
    <property type="match status" value="1"/>
</dbReference>
<name>A0ABX0K2X6_9PROT</name>
<keyword evidence="4" id="KW-0028">Amino-acid biosynthesis</keyword>
<dbReference type="Proteomes" id="UP000631653">
    <property type="component" value="Unassembled WGS sequence"/>
</dbReference>
<proteinExistence type="predicted"/>
<dbReference type="EC" id="3.1.3.3" evidence="3"/>
<reference evidence="11 12" key="1">
    <citation type="journal article" date="2020" name="Int. J. Syst. Evol. Microbiol.">
        <title>Novel acetic acid bacteria from cider fermentations: Acetobacter conturbans sp. nov. and Acetobacter fallax sp. nov.</title>
        <authorList>
            <person name="Sombolestani A.S."/>
            <person name="Cleenwerck I."/>
            <person name="Cnockaert M."/>
            <person name="Borremans W."/>
            <person name="Wieme A.D."/>
            <person name="De Vuyst L."/>
            <person name="Vandamme P."/>
        </authorList>
    </citation>
    <scope>NUCLEOTIDE SEQUENCE [LARGE SCALE GENOMIC DNA]</scope>
    <source>
        <strain evidence="11 12">LMG 1627</strain>
    </source>
</reference>
<evidence type="ECO:0000256" key="3">
    <source>
        <dbReference type="ARBA" id="ARBA00012640"/>
    </source>
</evidence>
<keyword evidence="6" id="KW-0378">Hydrolase</keyword>
<evidence type="ECO:0000256" key="2">
    <source>
        <dbReference type="ARBA" id="ARBA00005135"/>
    </source>
</evidence>
<comment type="pathway">
    <text evidence="2">Amino-acid biosynthesis; L-serine biosynthesis; L-serine from 3-phospho-D-glycerate: step 3/3.</text>
</comment>
<keyword evidence="8" id="KW-0718">Serine biosynthesis</keyword>
<sequence>MNLLSRRIMISGSAVGAVLGAGITAAYQAKGAIRESSSVPDFLTPLKWAPRNRSLLKKLISDYGTDSPTYNPAYRPYAVFDWDNTCIAGDCEETLLRYVVTHFVFALSPSDFARLVVRDIPDKPLNDVCRTVDNHLVSFPALVEDLVADYTELARSQRTPKMDDPIFLSFRSKLQFFYDALCLSYEDDVSCRWIVRLFSGWSREKLEVIAKKSNLWNLAQGIHEEQWVTPDARPGRAGRVSSHVVTGLRLTPEIACLQAALEKNGIDVFICSASLEDIVAVFATDAGFGYGLKRQNIIGMRSVWSDGRLGSDGIPDWPVTVGKGKVAALHKVVTDKRGYGPILVCGDSSGDYAMMTAFSDTRHALIVNRCLGGKIGELSKQAAAEMTDSQPRFLLQGRDANIGEWYPSERGVRLGTEVPELLAASQ</sequence>
<evidence type="ECO:0000313" key="12">
    <source>
        <dbReference type="Proteomes" id="UP000631653"/>
    </source>
</evidence>
<dbReference type="PANTHER" id="PTHR43344:SF2">
    <property type="entry name" value="PHOSPHOSERINE PHOSPHATASE"/>
    <property type="match status" value="1"/>
</dbReference>
<dbReference type="InterPro" id="IPR036412">
    <property type="entry name" value="HAD-like_sf"/>
</dbReference>
<comment type="catalytic activity">
    <reaction evidence="9">
        <text>O-phospho-L-serine + H2O = L-serine + phosphate</text>
        <dbReference type="Rhea" id="RHEA:21208"/>
        <dbReference type="ChEBI" id="CHEBI:15377"/>
        <dbReference type="ChEBI" id="CHEBI:33384"/>
        <dbReference type="ChEBI" id="CHEBI:43474"/>
        <dbReference type="ChEBI" id="CHEBI:57524"/>
        <dbReference type="EC" id="3.1.3.3"/>
    </reaction>
</comment>
<comment type="catalytic activity">
    <reaction evidence="10">
        <text>O-phospho-D-serine + H2O = D-serine + phosphate</text>
        <dbReference type="Rhea" id="RHEA:24873"/>
        <dbReference type="ChEBI" id="CHEBI:15377"/>
        <dbReference type="ChEBI" id="CHEBI:35247"/>
        <dbReference type="ChEBI" id="CHEBI:43474"/>
        <dbReference type="ChEBI" id="CHEBI:58680"/>
        <dbReference type="EC" id="3.1.3.3"/>
    </reaction>
</comment>
<comment type="cofactor">
    <cofactor evidence="1">
        <name>Mg(2+)</name>
        <dbReference type="ChEBI" id="CHEBI:18420"/>
    </cofactor>
</comment>